<feature type="transmembrane region" description="Helical" evidence="13">
    <location>
        <begin position="83"/>
        <end position="103"/>
    </location>
</feature>
<dbReference type="OrthoDB" id="6500128at2759"/>
<dbReference type="SUPFAM" id="SSF90123">
    <property type="entry name" value="ABC transporter transmembrane region"/>
    <property type="match status" value="2"/>
</dbReference>
<feature type="transmembrane region" description="Helical" evidence="13">
    <location>
        <begin position="236"/>
        <end position="257"/>
    </location>
</feature>
<feature type="compositionally biased region" description="Basic and acidic residues" evidence="12">
    <location>
        <begin position="7"/>
        <end position="17"/>
    </location>
</feature>
<evidence type="ECO:0000256" key="4">
    <source>
        <dbReference type="ARBA" id="ARBA00022475"/>
    </source>
</evidence>
<feature type="transmembrane region" description="Helical" evidence="13">
    <location>
        <begin position="991"/>
        <end position="1013"/>
    </location>
</feature>
<accession>A0A5N6UDZ1</accession>
<dbReference type="Pfam" id="PF00005">
    <property type="entry name" value="ABC_tran"/>
    <property type="match status" value="2"/>
</dbReference>
<evidence type="ECO:0000256" key="1">
    <source>
        <dbReference type="ARBA" id="ARBA00004651"/>
    </source>
</evidence>
<dbReference type="Proteomes" id="UP000326950">
    <property type="component" value="Unassembled WGS sequence"/>
</dbReference>
<evidence type="ECO:0000313" key="16">
    <source>
        <dbReference type="EMBL" id="KAE8156844.1"/>
    </source>
</evidence>
<feature type="transmembrane region" description="Helical" evidence="13">
    <location>
        <begin position="210"/>
        <end position="230"/>
    </location>
</feature>
<keyword evidence="17" id="KW-1185">Reference proteome</keyword>
<keyword evidence="10 13" id="KW-0472">Membrane</keyword>
<dbReference type="PANTHER" id="PTHR43394:SF27">
    <property type="entry name" value="ATP-DEPENDENT TRANSLOCASE ABCB1-LIKE"/>
    <property type="match status" value="1"/>
</dbReference>
<dbReference type="InterPro" id="IPR039421">
    <property type="entry name" value="Type_1_exporter"/>
</dbReference>
<dbReference type="PANTHER" id="PTHR43394">
    <property type="entry name" value="ATP-DEPENDENT PERMEASE MDL1, MITOCHONDRIAL"/>
    <property type="match status" value="1"/>
</dbReference>
<dbReference type="PROSITE" id="PS50893">
    <property type="entry name" value="ABC_TRANSPORTER_2"/>
    <property type="match status" value="2"/>
</dbReference>
<feature type="transmembrane region" description="Helical" evidence="13">
    <location>
        <begin position="846"/>
        <end position="869"/>
    </location>
</feature>
<keyword evidence="9 13" id="KW-1133">Transmembrane helix</keyword>
<dbReference type="Pfam" id="PF00664">
    <property type="entry name" value="ABC_membrane"/>
    <property type="match status" value="2"/>
</dbReference>
<dbReference type="SUPFAM" id="SSF52540">
    <property type="entry name" value="P-loop containing nucleoside triphosphate hydrolases"/>
    <property type="match status" value="2"/>
</dbReference>
<dbReference type="PROSITE" id="PS50929">
    <property type="entry name" value="ABC_TM1F"/>
    <property type="match status" value="2"/>
</dbReference>
<dbReference type="SMART" id="SM00382">
    <property type="entry name" value="AAA"/>
    <property type="match status" value="2"/>
</dbReference>
<feature type="domain" description="ABC transmembrane type-1" evidence="15">
    <location>
        <begin position="87"/>
        <end position="378"/>
    </location>
</feature>
<evidence type="ECO:0000256" key="5">
    <source>
        <dbReference type="ARBA" id="ARBA00022692"/>
    </source>
</evidence>
<keyword evidence="5 13" id="KW-0812">Transmembrane</keyword>
<dbReference type="CDD" id="cd18578">
    <property type="entry name" value="ABC_6TM_Pgp_ABCB1_D2_like"/>
    <property type="match status" value="1"/>
</dbReference>
<keyword evidence="8" id="KW-0067">ATP-binding</keyword>
<dbReference type="InterPro" id="IPR003439">
    <property type="entry name" value="ABC_transporter-like_ATP-bd"/>
</dbReference>
<organism evidence="16 17">
    <name type="scientific">Aspergillus tamarii</name>
    <dbReference type="NCBI Taxonomy" id="41984"/>
    <lineage>
        <taxon>Eukaryota</taxon>
        <taxon>Fungi</taxon>
        <taxon>Dikarya</taxon>
        <taxon>Ascomycota</taxon>
        <taxon>Pezizomycotina</taxon>
        <taxon>Eurotiomycetes</taxon>
        <taxon>Eurotiomycetidae</taxon>
        <taxon>Eurotiales</taxon>
        <taxon>Aspergillaceae</taxon>
        <taxon>Aspergillus</taxon>
        <taxon>Aspergillus subgen. Circumdati</taxon>
    </lineage>
</organism>
<evidence type="ECO:0000256" key="12">
    <source>
        <dbReference type="SAM" id="MobiDB-lite"/>
    </source>
</evidence>
<keyword evidence="3" id="KW-0813">Transport</keyword>
<feature type="transmembrane region" description="Helical" evidence="13">
    <location>
        <begin position="772"/>
        <end position="803"/>
    </location>
</feature>
<evidence type="ECO:0000256" key="11">
    <source>
        <dbReference type="ARBA" id="ARBA00023180"/>
    </source>
</evidence>
<evidence type="ECO:0000256" key="6">
    <source>
        <dbReference type="ARBA" id="ARBA00022737"/>
    </source>
</evidence>
<keyword evidence="16" id="KW-0378">Hydrolase</keyword>
<evidence type="ECO:0000256" key="3">
    <source>
        <dbReference type="ARBA" id="ARBA00022448"/>
    </source>
</evidence>
<name>A0A5N6UDZ1_ASPTM</name>
<feature type="domain" description="ABC transporter" evidence="14">
    <location>
        <begin position="413"/>
        <end position="658"/>
    </location>
</feature>
<comment type="similarity">
    <text evidence="2">Belongs to the ABC transporter superfamily. ABCB family. Multidrug resistance exporter (TC 3.A.1.201) subfamily.</text>
</comment>
<dbReference type="GO" id="GO:0015421">
    <property type="term" value="F:ABC-type oligopeptide transporter activity"/>
    <property type="evidence" value="ECO:0007669"/>
    <property type="project" value="TreeGrafter"/>
</dbReference>
<dbReference type="FunFam" id="3.40.50.300:FF:000913">
    <property type="entry name" value="ABC multidrug transporter SitT"/>
    <property type="match status" value="1"/>
</dbReference>
<dbReference type="EMBL" id="ML738744">
    <property type="protein sequence ID" value="KAE8156844.1"/>
    <property type="molecule type" value="Genomic_DNA"/>
</dbReference>
<dbReference type="FunFam" id="1.20.1560.10:FF:000057">
    <property type="entry name" value="ABC multidrug transporter SitT"/>
    <property type="match status" value="1"/>
</dbReference>
<feature type="transmembrane region" description="Helical" evidence="13">
    <location>
        <begin position="352"/>
        <end position="370"/>
    </location>
</feature>
<dbReference type="PROSITE" id="PS00211">
    <property type="entry name" value="ABC_TRANSPORTER_1"/>
    <property type="match status" value="2"/>
</dbReference>
<dbReference type="GO" id="GO:0016887">
    <property type="term" value="F:ATP hydrolysis activity"/>
    <property type="evidence" value="ECO:0007669"/>
    <property type="project" value="InterPro"/>
</dbReference>
<feature type="compositionally biased region" description="Polar residues" evidence="12">
    <location>
        <begin position="38"/>
        <end position="50"/>
    </location>
</feature>
<gene>
    <name evidence="16" type="ORF">BDV40DRAFT_280095</name>
</gene>
<dbReference type="InterPro" id="IPR017871">
    <property type="entry name" value="ABC_transporter-like_CS"/>
</dbReference>
<evidence type="ECO:0000259" key="14">
    <source>
        <dbReference type="PROSITE" id="PS50893"/>
    </source>
</evidence>
<evidence type="ECO:0000256" key="13">
    <source>
        <dbReference type="SAM" id="Phobius"/>
    </source>
</evidence>
<sequence>MPLSADVVDRISPENGRESTTNMTTMAAQGDSLAPTVDGTSSLSSVQGRQPKSHTDESTSPPEQAGGLRSYIRIFSYTDTVGCVLNVLALIGAIGAGSALPLMDVLFGKMITNFNSFTTGANSPNEFRSTMNKFTLYFVYLFVGKFVLVYTWTLSLSISALRTTKSLRIAFLTHLLRQDIGFFDSNESGSSVVQLTTNANLVNQGISEKLGFAVQGTATFVAAFIVAFVVQWKLTLITICIAPAILIVTSVCAGIMVKKENKILHVNSIAGTLAEEVLASMKTVHAFSAFSKLTTKYDDHAKEAKRLGLSQSLNMAILYSAEFFCVYAGYGLAFWQGVRMYARGEIDEPGKIITVIFAVIVAATAMTQIAPQIIQVTKAASAAQSLWEVIDRESPIDGLSLDGERPDKCEGNIEFSNVSFAYPTRSQLTVLHNFSLPIPANRTTALVGPSGSGKSTVTGLLERWYNTQDGIITLDGVDIKQLNIQWLRTNIRIVQQEPTLFNATIFENVAYGLAGTDYSNASKQDQIERVITACKAAYAHDFIETLPEKYDTQVGERATMLSGGQKQRIAIARSIVSDPKVLILDEATSALDPQAEKIVQEALDNVSASRTTITIAHKLSTIKKADQIVVLSQGKIVEKGTHDELQAAGGTYHRLIKAQDLGTIVDDGTQSEKESNEKSTGITQVLSGPQDYNKQAKLVGRLKAPSGHGRSLIRCLAVLLRERRELWFEFIVTFITCILGGAIYPILAFIFARVLDVFQIQSTSKMVEKGDFYALMFFVVALVILVVYGVLGWVTNVIANCVVYTYRLEMFRNYIRQDMTFYDQPQHTTGSLVSELAAKPTSLQELLGFNIGIVIIALVNIIASSILSIAVGWKLGLAVLAGAMIPMVFCGYLRIRLEFRLEDATSHRFSESAALAGEAMSAIRTVASLAIERVILEKYTAKLAGIERKSIKSLTWTMFWLALTQSLSLLSMALSFWYGGRLLSTGEYSSTRLYIVVIGAILSGEAAASFFMFSTSFTKSQGACNYIFWLRSLQPDVQDGSSGNAPGELKDMAAHVALQDVAFRYPTRPTRPVLNDINVEINSGQFVAFVGPSGHGKSSLISLLERYYNPTAGSIRLDGSDIRDMSLASYRSHLSLVQQEPVLYQGTIHENIALGLEEEATEERVYEACRQANIFDFVSSLPDGLATSCGSRGSLFSGGQRQRIAIARALIRRPRLLLLDEATSALDTESERIVQEALDQAKDGRTTIAIAHRLSTIKHSDRIFVLAGGRVREQGTHEELLLRRGIYYEMCLGQALDKAT</sequence>
<proteinExistence type="inferred from homology"/>
<feature type="transmembrane region" description="Helical" evidence="13">
    <location>
        <begin position="312"/>
        <end position="332"/>
    </location>
</feature>
<dbReference type="CDD" id="cd03249">
    <property type="entry name" value="ABC_MTABC3_MDL1_MDL2"/>
    <property type="match status" value="1"/>
</dbReference>
<dbReference type="GO" id="GO:0005524">
    <property type="term" value="F:ATP binding"/>
    <property type="evidence" value="ECO:0007669"/>
    <property type="project" value="UniProtKB-KW"/>
</dbReference>
<evidence type="ECO:0000259" key="15">
    <source>
        <dbReference type="PROSITE" id="PS50929"/>
    </source>
</evidence>
<reference evidence="16 17" key="1">
    <citation type="submission" date="2019-04" db="EMBL/GenBank/DDBJ databases">
        <title>Friends and foes A comparative genomics study of 23 Aspergillus species from section Flavi.</title>
        <authorList>
            <consortium name="DOE Joint Genome Institute"/>
            <person name="Kjaerbolling I."/>
            <person name="Vesth T."/>
            <person name="Frisvad J.C."/>
            <person name="Nybo J.L."/>
            <person name="Theobald S."/>
            <person name="Kildgaard S."/>
            <person name="Isbrandt T."/>
            <person name="Kuo A."/>
            <person name="Sato A."/>
            <person name="Lyhne E.K."/>
            <person name="Kogle M.E."/>
            <person name="Wiebenga A."/>
            <person name="Kun R.S."/>
            <person name="Lubbers R.J."/>
            <person name="Makela M.R."/>
            <person name="Barry K."/>
            <person name="Chovatia M."/>
            <person name="Clum A."/>
            <person name="Daum C."/>
            <person name="Haridas S."/>
            <person name="He G."/>
            <person name="LaButti K."/>
            <person name="Lipzen A."/>
            <person name="Mondo S."/>
            <person name="Riley R."/>
            <person name="Salamov A."/>
            <person name="Simmons B.A."/>
            <person name="Magnuson J.K."/>
            <person name="Henrissat B."/>
            <person name="Mortensen U.H."/>
            <person name="Larsen T.O."/>
            <person name="Devries R.P."/>
            <person name="Grigoriev I.V."/>
            <person name="Machida M."/>
            <person name="Baker S.E."/>
            <person name="Andersen M.R."/>
        </authorList>
    </citation>
    <scope>NUCLEOTIDE SEQUENCE [LARGE SCALE GENOMIC DNA]</scope>
    <source>
        <strain evidence="16 17">CBS 117626</strain>
    </source>
</reference>
<dbReference type="InterPro" id="IPR036640">
    <property type="entry name" value="ABC1_TM_sf"/>
</dbReference>
<feature type="compositionally biased region" description="Polar residues" evidence="12">
    <location>
        <begin position="18"/>
        <end position="27"/>
    </location>
</feature>
<evidence type="ECO:0000256" key="10">
    <source>
        <dbReference type="ARBA" id="ARBA00023136"/>
    </source>
</evidence>
<feature type="transmembrane region" description="Helical" evidence="13">
    <location>
        <begin position="958"/>
        <end position="979"/>
    </location>
</feature>
<dbReference type="InterPro" id="IPR011527">
    <property type="entry name" value="ABC1_TM_dom"/>
</dbReference>
<evidence type="ECO:0000256" key="9">
    <source>
        <dbReference type="ARBA" id="ARBA00022989"/>
    </source>
</evidence>
<protein>
    <submittedName>
        <fullName evidence="16">P-loop containing nucleoside triphosphate hydrolase protein</fullName>
    </submittedName>
</protein>
<dbReference type="GO" id="GO:0090374">
    <property type="term" value="P:oligopeptide export from mitochondrion"/>
    <property type="evidence" value="ECO:0007669"/>
    <property type="project" value="TreeGrafter"/>
</dbReference>
<dbReference type="GO" id="GO:0005886">
    <property type="term" value="C:plasma membrane"/>
    <property type="evidence" value="ECO:0007669"/>
    <property type="project" value="UniProtKB-SubCell"/>
</dbReference>
<evidence type="ECO:0000256" key="2">
    <source>
        <dbReference type="ARBA" id="ARBA00007577"/>
    </source>
</evidence>
<dbReference type="FunFam" id="3.40.50.300:FF:001530">
    <property type="entry name" value="ABC multidrug transporter (Eurofung)"/>
    <property type="match status" value="1"/>
</dbReference>
<dbReference type="CDD" id="cd18577">
    <property type="entry name" value="ABC_6TM_Pgp_ABCB1_D1_like"/>
    <property type="match status" value="1"/>
</dbReference>
<keyword evidence="7" id="KW-0547">Nucleotide-binding</keyword>
<dbReference type="InterPro" id="IPR003593">
    <property type="entry name" value="AAA+_ATPase"/>
</dbReference>
<dbReference type="GO" id="GO:0005743">
    <property type="term" value="C:mitochondrial inner membrane"/>
    <property type="evidence" value="ECO:0007669"/>
    <property type="project" value="TreeGrafter"/>
</dbReference>
<keyword evidence="11" id="KW-0325">Glycoprotein</keyword>
<evidence type="ECO:0000256" key="7">
    <source>
        <dbReference type="ARBA" id="ARBA00022741"/>
    </source>
</evidence>
<evidence type="ECO:0000313" key="17">
    <source>
        <dbReference type="Proteomes" id="UP000326950"/>
    </source>
</evidence>
<dbReference type="InterPro" id="IPR027417">
    <property type="entry name" value="P-loop_NTPase"/>
</dbReference>
<dbReference type="Gene3D" id="1.20.1560.10">
    <property type="entry name" value="ABC transporter type 1, transmembrane domain"/>
    <property type="match status" value="1"/>
</dbReference>
<keyword evidence="4" id="KW-1003">Cell membrane</keyword>
<evidence type="ECO:0000256" key="8">
    <source>
        <dbReference type="ARBA" id="ARBA00022840"/>
    </source>
</evidence>
<feature type="region of interest" description="Disordered" evidence="12">
    <location>
        <begin position="1"/>
        <end position="65"/>
    </location>
</feature>
<feature type="transmembrane region" description="Helical" evidence="13">
    <location>
        <begin position="137"/>
        <end position="161"/>
    </location>
</feature>
<feature type="transmembrane region" description="Helical" evidence="13">
    <location>
        <begin position="875"/>
        <end position="893"/>
    </location>
</feature>
<keyword evidence="6" id="KW-0677">Repeat</keyword>
<comment type="subcellular location">
    <subcellularLocation>
        <location evidence="1">Cell membrane</location>
        <topology evidence="1">Multi-pass membrane protein</topology>
    </subcellularLocation>
</comment>
<feature type="domain" description="ABC transporter" evidence="14">
    <location>
        <begin position="1056"/>
        <end position="1293"/>
    </location>
</feature>
<feature type="domain" description="ABC transmembrane type-1" evidence="15">
    <location>
        <begin position="731"/>
        <end position="1019"/>
    </location>
</feature>
<dbReference type="Gene3D" id="3.40.50.300">
    <property type="entry name" value="P-loop containing nucleotide triphosphate hydrolases"/>
    <property type="match status" value="2"/>
</dbReference>
<feature type="transmembrane region" description="Helical" evidence="13">
    <location>
        <begin position="726"/>
        <end position="752"/>
    </location>
</feature>